<dbReference type="AlphaFoldDB" id="A0A8J3MCQ1"/>
<evidence type="ECO:0000313" key="2">
    <source>
        <dbReference type="EMBL" id="GHG79057.1"/>
    </source>
</evidence>
<keyword evidence="1" id="KW-0472">Membrane</keyword>
<reference evidence="2" key="2">
    <citation type="submission" date="2020-09" db="EMBL/GenBank/DDBJ databases">
        <authorList>
            <person name="Sun Q."/>
            <person name="Zhou Y."/>
        </authorList>
    </citation>
    <scope>NUCLEOTIDE SEQUENCE</scope>
    <source>
        <strain evidence="2">CGMCC 1.7081</strain>
    </source>
</reference>
<evidence type="ECO:0000256" key="1">
    <source>
        <dbReference type="SAM" id="Phobius"/>
    </source>
</evidence>
<feature type="transmembrane region" description="Helical" evidence="1">
    <location>
        <begin position="60"/>
        <end position="77"/>
    </location>
</feature>
<keyword evidence="3" id="KW-1185">Reference proteome</keyword>
<reference evidence="2" key="1">
    <citation type="journal article" date="2014" name="Int. J. Syst. Evol. Microbiol.">
        <title>Complete genome sequence of Corynebacterium casei LMG S-19264T (=DSM 44701T), isolated from a smear-ripened cheese.</title>
        <authorList>
            <consortium name="US DOE Joint Genome Institute (JGI-PGF)"/>
            <person name="Walter F."/>
            <person name="Albersmeier A."/>
            <person name="Kalinowski J."/>
            <person name="Ruckert C."/>
        </authorList>
    </citation>
    <scope>NUCLEOTIDE SEQUENCE</scope>
    <source>
        <strain evidence="2">CGMCC 1.7081</strain>
    </source>
</reference>
<organism evidence="2 3">
    <name type="scientific">Pseudodonghicola xiamenensis</name>
    <dbReference type="NCBI Taxonomy" id="337702"/>
    <lineage>
        <taxon>Bacteria</taxon>
        <taxon>Pseudomonadati</taxon>
        <taxon>Pseudomonadota</taxon>
        <taxon>Alphaproteobacteria</taxon>
        <taxon>Rhodobacterales</taxon>
        <taxon>Paracoccaceae</taxon>
        <taxon>Pseudodonghicola</taxon>
    </lineage>
</organism>
<feature type="transmembrane region" description="Helical" evidence="1">
    <location>
        <begin position="130"/>
        <end position="149"/>
    </location>
</feature>
<feature type="transmembrane region" description="Helical" evidence="1">
    <location>
        <begin position="84"/>
        <end position="102"/>
    </location>
</feature>
<feature type="transmembrane region" description="Helical" evidence="1">
    <location>
        <begin position="156"/>
        <end position="176"/>
    </location>
</feature>
<proteinExistence type="predicted"/>
<dbReference type="Proteomes" id="UP000611500">
    <property type="component" value="Unassembled WGS sequence"/>
</dbReference>
<dbReference type="EMBL" id="BNAP01000001">
    <property type="protein sequence ID" value="GHG79057.1"/>
    <property type="molecule type" value="Genomic_DNA"/>
</dbReference>
<comment type="caution">
    <text evidence="2">The sequence shown here is derived from an EMBL/GenBank/DDBJ whole genome shotgun (WGS) entry which is preliminary data.</text>
</comment>
<protein>
    <submittedName>
        <fullName evidence="2">Uncharacterized protein</fullName>
    </submittedName>
</protein>
<feature type="transmembrane region" description="Helical" evidence="1">
    <location>
        <begin position="12"/>
        <end position="34"/>
    </location>
</feature>
<keyword evidence="1" id="KW-1133">Transmembrane helix</keyword>
<evidence type="ECO:0000313" key="3">
    <source>
        <dbReference type="Proteomes" id="UP000611500"/>
    </source>
</evidence>
<accession>A0A8J3MCQ1</accession>
<sequence length="231" mass="25144">MGLILHDAVVVRMFLTLLAATMVMIVLYVIAGIWDGEYALAHVIRHNFDLGLDDVFAENFNHGLSFLVAVLMLLSFFEIRSRALMFLVVLYSFIWFDDSSQYHERAGGKIGAALHIPVSHGLGPQEYGELLAWVIAGLCVGAVFLWAWFGRRPGDLGVLLPFFMCFVLLVICAVVVDMLHAVLPAGFSELAGVVEDGGEMLAITASAGLAIGLSRHAREYYRAVSPAAAEG</sequence>
<name>A0A8J3MCQ1_9RHOB</name>
<keyword evidence="1" id="KW-0812">Transmembrane</keyword>
<gene>
    <name evidence="2" type="ORF">GCM10010961_00610</name>
</gene>